<dbReference type="AlphaFoldDB" id="A0A6M0RNM4"/>
<evidence type="ECO:0000313" key="1">
    <source>
        <dbReference type="EMBL" id="NEZ57739.1"/>
    </source>
</evidence>
<dbReference type="RefSeq" id="WP_163671163.1">
    <property type="nucleotide sequence ID" value="NZ_QXHD01000004.1"/>
</dbReference>
<reference evidence="1 2" key="1">
    <citation type="journal article" date="2020" name="Microb. Ecol.">
        <title>Ecogenomics of the Marine Benthic Filamentous Cyanobacterium Adonisia.</title>
        <authorList>
            <person name="Walter J.M."/>
            <person name="Coutinho F.H."/>
            <person name="Leomil L."/>
            <person name="Hargreaves P.I."/>
            <person name="Campeao M.E."/>
            <person name="Vieira V.V."/>
            <person name="Silva B.S."/>
            <person name="Fistarol G.O."/>
            <person name="Salomon P.S."/>
            <person name="Sawabe T."/>
            <person name="Mino S."/>
            <person name="Hosokawa M."/>
            <person name="Miyashita H."/>
            <person name="Maruyama F."/>
            <person name="van Verk M.C."/>
            <person name="Dutilh B.E."/>
            <person name="Thompson C.C."/>
            <person name="Thompson F.L."/>
        </authorList>
    </citation>
    <scope>NUCLEOTIDE SEQUENCE [LARGE SCALE GENOMIC DNA]</scope>
    <source>
        <strain evidence="1 2">CCMR0081</strain>
    </source>
</reference>
<comment type="caution">
    <text evidence="1">The sequence shown here is derived from an EMBL/GenBank/DDBJ whole genome shotgun (WGS) entry which is preliminary data.</text>
</comment>
<dbReference type="EMBL" id="QXHD01000004">
    <property type="protein sequence ID" value="NEZ57739.1"/>
    <property type="molecule type" value="Genomic_DNA"/>
</dbReference>
<gene>
    <name evidence="1" type="ORF">DXZ20_19155</name>
</gene>
<proteinExistence type="predicted"/>
<dbReference type="Proteomes" id="UP000481033">
    <property type="component" value="Unassembled WGS sequence"/>
</dbReference>
<organism evidence="1 2">
    <name type="scientific">Adonisia turfae CCMR0081</name>
    <dbReference type="NCBI Taxonomy" id="2292702"/>
    <lineage>
        <taxon>Bacteria</taxon>
        <taxon>Bacillati</taxon>
        <taxon>Cyanobacteriota</taxon>
        <taxon>Adonisia</taxon>
        <taxon>Adonisia turfae</taxon>
    </lineage>
</organism>
<sequence length="69" mass="8173">MVNQEPKNLAEQQLIQSLDSQQLALVATWLLSELEHRFEEGYRHPDMVWSLAWMSHKLWILSSNKQNPQ</sequence>
<evidence type="ECO:0000313" key="2">
    <source>
        <dbReference type="Proteomes" id="UP000481033"/>
    </source>
</evidence>
<keyword evidence="2" id="KW-1185">Reference proteome</keyword>
<accession>A0A6M0RNM4</accession>
<protein>
    <submittedName>
        <fullName evidence="1">Uncharacterized protein</fullName>
    </submittedName>
</protein>
<name>A0A6M0RNM4_9CYAN</name>